<dbReference type="AlphaFoldDB" id="A0A8H8QUD1"/>
<feature type="region of interest" description="Disordered" evidence="1">
    <location>
        <begin position="65"/>
        <end position="95"/>
    </location>
</feature>
<dbReference type="Gene3D" id="3.30.40.10">
    <property type="entry name" value="Zinc/RING finger domain, C3HC4 (zinc finger)"/>
    <property type="match status" value="1"/>
</dbReference>
<feature type="region of interest" description="Disordered" evidence="1">
    <location>
        <begin position="373"/>
        <end position="609"/>
    </location>
</feature>
<dbReference type="InterPro" id="IPR011011">
    <property type="entry name" value="Znf_FYVE_PHD"/>
</dbReference>
<dbReference type="GeneID" id="41988818"/>
<feature type="compositionally biased region" description="Basic and acidic residues" evidence="1">
    <location>
        <begin position="399"/>
        <end position="427"/>
    </location>
</feature>
<feature type="compositionally biased region" description="Polar residues" evidence="1">
    <location>
        <begin position="166"/>
        <end position="178"/>
    </location>
</feature>
<feature type="compositionally biased region" description="Basic residues" evidence="1">
    <location>
        <begin position="632"/>
        <end position="645"/>
    </location>
</feature>
<evidence type="ECO:0000313" key="2">
    <source>
        <dbReference type="EMBL" id="TVY22833.1"/>
    </source>
</evidence>
<feature type="compositionally biased region" description="Basic and acidic residues" evidence="1">
    <location>
        <begin position="487"/>
        <end position="503"/>
    </location>
</feature>
<name>A0A8H8QUD1_9HELO</name>
<feature type="compositionally biased region" description="Polar residues" evidence="1">
    <location>
        <begin position="187"/>
        <end position="215"/>
    </location>
</feature>
<dbReference type="EMBL" id="QGMH01000225">
    <property type="protein sequence ID" value="TVY22833.1"/>
    <property type="molecule type" value="Genomic_DNA"/>
</dbReference>
<feature type="compositionally biased region" description="Low complexity" evidence="1">
    <location>
        <begin position="577"/>
        <end position="590"/>
    </location>
</feature>
<proteinExistence type="predicted"/>
<protein>
    <recommendedName>
        <fullName evidence="4">PHD-type domain-containing protein</fullName>
    </recommendedName>
</protein>
<feature type="compositionally biased region" description="Low complexity" evidence="1">
    <location>
        <begin position="659"/>
        <end position="673"/>
    </location>
</feature>
<evidence type="ECO:0000313" key="3">
    <source>
        <dbReference type="Proteomes" id="UP000431533"/>
    </source>
</evidence>
<gene>
    <name evidence="2" type="ORF">LHYA1_G008620</name>
</gene>
<feature type="compositionally biased region" description="Basic residues" evidence="1">
    <location>
        <begin position="150"/>
        <end position="159"/>
    </location>
</feature>
<feature type="region of interest" description="Disordered" evidence="1">
    <location>
        <begin position="623"/>
        <end position="679"/>
    </location>
</feature>
<feature type="compositionally biased region" description="Acidic residues" evidence="1">
    <location>
        <begin position="596"/>
        <end position="608"/>
    </location>
</feature>
<dbReference type="RefSeq" id="XP_031001621.1">
    <property type="nucleotide sequence ID" value="XM_031153540.1"/>
</dbReference>
<feature type="compositionally biased region" description="Polar residues" evidence="1">
    <location>
        <begin position="26"/>
        <end position="43"/>
    </location>
</feature>
<dbReference type="InterPro" id="IPR013083">
    <property type="entry name" value="Znf_RING/FYVE/PHD"/>
</dbReference>
<dbReference type="Proteomes" id="UP000431533">
    <property type="component" value="Unassembled WGS sequence"/>
</dbReference>
<keyword evidence="3" id="KW-1185">Reference proteome</keyword>
<sequence>MSWDQQAFSFGNPNAQPPTPTQTPTSAHFPSPTFQTPRNNNSSFEDRSGWTPQFAEEYSVFHSTPGRLTSSQHPSFVDVDIGTPLNTTGQRRPLSSAGDINAEIATHVHHLSPNPNLPLAPVDPSNQLPSSPGLYPPSTARNRFDDSTKKKVTPRRPRKRLEEAFSGQTATPPATASKGSRKLAPKLQTNTMQNDSQEGHYGSSQTPTQQSNMMPFPSTSAEFFYPMSAPATAPVFTNTKPFWEGDTSMGGMDMDFAADDGGMFNTSSSHKASTSFDWGRSNQMFQETVNMSSSQRLPQQKVISTASAGKRQRALAPKISVPEQQQQQQPLTSLPPFEFSTSHASEDPFSAVTLDGAVDPGLLFSRHNSVSMPSEFEDVSLPPTRPVTSHMPLEPYSHQLREASRDREELLMSRTSRDMRQGRRYERGTMSSPVKGSARPGLQRSVSDTRGKRVQDRVRPRTGRSSPVKQQRPSSLTSIPELPAPRARMEVKFTIDAKGRARTETVTIQEEPRTTPGGPSTKSEEFYSSLDDSSSDDEPILIPSRNTSFTAAPPSKGPKLARFETSNRGLNARRHSSSGYSQSESSSQQSLHHDESEAETVMDDDEGLGDATRELRKVMEDRKKIQMTKIRNPQHHRYSSNHPRRSSQYASFGSSTNLSPTTITDPDGTTPSSRSGATRCVCNKPDSDGFMIQWYVFVPIAQDEPHLLTFPSESCDNWLHAECVGIDRRSLPPVYVCAFCANTPNMRGGRIRDSARGITHVGSSPLAHKSFKSFR</sequence>
<evidence type="ECO:0008006" key="4">
    <source>
        <dbReference type="Google" id="ProtNLM"/>
    </source>
</evidence>
<feature type="compositionally biased region" description="Polar residues" evidence="1">
    <location>
        <begin position="463"/>
        <end position="478"/>
    </location>
</feature>
<feature type="region of interest" description="Disordered" evidence="1">
    <location>
        <begin position="111"/>
        <end position="215"/>
    </location>
</feature>
<feature type="compositionally biased region" description="Polar residues" evidence="1">
    <location>
        <begin position="646"/>
        <end position="658"/>
    </location>
</feature>
<comment type="caution">
    <text evidence="2">The sequence shown here is derived from an EMBL/GenBank/DDBJ whole genome shotgun (WGS) entry which is preliminary data.</text>
</comment>
<feature type="compositionally biased region" description="Basic and acidic residues" evidence="1">
    <location>
        <begin position="447"/>
        <end position="459"/>
    </location>
</feature>
<accession>A0A8H8QUD1</accession>
<feature type="region of interest" description="Disordered" evidence="1">
    <location>
        <begin position="1"/>
        <end position="49"/>
    </location>
</feature>
<dbReference type="SUPFAM" id="SSF57903">
    <property type="entry name" value="FYVE/PHD zinc finger"/>
    <property type="match status" value="1"/>
</dbReference>
<feature type="region of interest" description="Disordered" evidence="1">
    <location>
        <begin position="291"/>
        <end position="343"/>
    </location>
</feature>
<feature type="compositionally biased region" description="Polar residues" evidence="1">
    <location>
        <begin position="291"/>
        <end position="307"/>
    </location>
</feature>
<dbReference type="OrthoDB" id="419183at2759"/>
<organism evidence="2 3">
    <name type="scientific">Lachnellula hyalina</name>
    <dbReference type="NCBI Taxonomy" id="1316788"/>
    <lineage>
        <taxon>Eukaryota</taxon>
        <taxon>Fungi</taxon>
        <taxon>Dikarya</taxon>
        <taxon>Ascomycota</taxon>
        <taxon>Pezizomycotina</taxon>
        <taxon>Leotiomycetes</taxon>
        <taxon>Helotiales</taxon>
        <taxon>Lachnaceae</taxon>
        <taxon>Lachnellula</taxon>
    </lineage>
</organism>
<evidence type="ECO:0000256" key="1">
    <source>
        <dbReference type="SAM" id="MobiDB-lite"/>
    </source>
</evidence>
<reference evidence="2 3" key="1">
    <citation type="submission" date="2018-05" db="EMBL/GenBank/DDBJ databases">
        <title>Genome sequencing and assembly of the regulated plant pathogen Lachnellula willkommii and related sister species for the development of diagnostic species identification markers.</title>
        <authorList>
            <person name="Giroux E."/>
            <person name="Bilodeau G."/>
        </authorList>
    </citation>
    <scope>NUCLEOTIDE SEQUENCE [LARGE SCALE GENOMIC DNA]</scope>
    <source>
        <strain evidence="2 3">CBS 185.66</strain>
    </source>
</reference>
<feature type="compositionally biased region" description="Polar residues" evidence="1">
    <location>
        <begin position="1"/>
        <end position="14"/>
    </location>
</feature>